<evidence type="ECO:0008006" key="3">
    <source>
        <dbReference type="Google" id="ProtNLM"/>
    </source>
</evidence>
<name>A0A0B6YAV7_9EUPU</name>
<protein>
    <recommendedName>
        <fullName evidence="3">Secreted protein</fullName>
    </recommendedName>
</protein>
<feature type="signal peptide" evidence="1">
    <location>
        <begin position="1"/>
        <end position="24"/>
    </location>
</feature>
<reference evidence="2" key="1">
    <citation type="submission" date="2014-12" db="EMBL/GenBank/DDBJ databases">
        <title>Insight into the proteome of Arion vulgaris.</title>
        <authorList>
            <person name="Aradska J."/>
            <person name="Bulat T."/>
            <person name="Smidak R."/>
            <person name="Sarate P."/>
            <person name="Gangsoo J."/>
            <person name="Sialana F."/>
            <person name="Bilban M."/>
            <person name="Lubec G."/>
        </authorList>
    </citation>
    <scope>NUCLEOTIDE SEQUENCE</scope>
    <source>
        <tissue evidence="2">Skin</tissue>
    </source>
</reference>
<feature type="chain" id="PRO_5002111807" description="Secreted protein" evidence="1">
    <location>
        <begin position="25"/>
        <end position="90"/>
    </location>
</feature>
<evidence type="ECO:0000256" key="1">
    <source>
        <dbReference type="SAM" id="SignalP"/>
    </source>
</evidence>
<sequence>MQVFLMLVCSHTFISHSLIHLVDCFMFRSFSLFFTQRIYKGIIVTLLPKWKQIMQTRPDQDTSPPSTGCPGNKLHYMCRNSLSAVIYCNI</sequence>
<gene>
    <name evidence="2" type="primary">ORF17444</name>
</gene>
<proteinExistence type="predicted"/>
<accession>A0A0B6YAV7</accession>
<keyword evidence="1" id="KW-0732">Signal</keyword>
<organism evidence="2">
    <name type="scientific">Arion vulgaris</name>
    <dbReference type="NCBI Taxonomy" id="1028688"/>
    <lineage>
        <taxon>Eukaryota</taxon>
        <taxon>Metazoa</taxon>
        <taxon>Spiralia</taxon>
        <taxon>Lophotrochozoa</taxon>
        <taxon>Mollusca</taxon>
        <taxon>Gastropoda</taxon>
        <taxon>Heterobranchia</taxon>
        <taxon>Euthyneura</taxon>
        <taxon>Panpulmonata</taxon>
        <taxon>Eupulmonata</taxon>
        <taxon>Stylommatophora</taxon>
        <taxon>Helicina</taxon>
        <taxon>Arionoidea</taxon>
        <taxon>Arionidae</taxon>
        <taxon>Arion</taxon>
    </lineage>
</organism>
<dbReference type="AlphaFoldDB" id="A0A0B6YAV7"/>
<dbReference type="EMBL" id="HACG01005755">
    <property type="protein sequence ID" value="CEK52620.1"/>
    <property type="molecule type" value="Transcribed_RNA"/>
</dbReference>
<evidence type="ECO:0000313" key="2">
    <source>
        <dbReference type="EMBL" id="CEK52620.1"/>
    </source>
</evidence>